<dbReference type="PANTHER" id="PTHR20974:SF0">
    <property type="entry name" value="UPF0585 PROTEIN CG18661"/>
    <property type="match status" value="1"/>
</dbReference>
<sequence>MDKPFSQACENNKSPILSELKGYFADIDNVLEIGSGTGQHSVHFAAHLPHLQWYTSDRLINHYGIKQWLAEAQLANLHEPIELDLNEPWPVKKVNAIYTANTLHIVSKALVERFFNGVEQHLAAQGMLCIYGPFKYQGHFTSESNQRFDEFLKQQDNLSGIRDFEWIQQLAMSAGLMLVNDIAMPANNQLLMFKRYRS</sequence>
<dbReference type="Pfam" id="PF06080">
    <property type="entry name" value="DUF938"/>
    <property type="match status" value="1"/>
</dbReference>
<dbReference type="RefSeq" id="WP_016710531.1">
    <property type="nucleotide sequence ID" value="NZ_JAVIFY010000025.1"/>
</dbReference>
<gene>
    <name evidence="1" type="ORF">RC083_20590</name>
</gene>
<dbReference type="CDD" id="cd02440">
    <property type="entry name" value="AdoMet_MTases"/>
    <property type="match status" value="1"/>
</dbReference>
<dbReference type="EMBL" id="JAVIFY010000025">
    <property type="protein sequence ID" value="MDQ9093966.1"/>
    <property type="molecule type" value="Genomic_DNA"/>
</dbReference>
<comment type="caution">
    <text evidence="1">The sequence shown here is derived from an EMBL/GenBank/DDBJ whole genome shotgun (WGS) entry which is preliminary data.</text>
</comment>
<proteinExistence type="predicted"/>
<evidence type="ECO:0000313" key="1">
    <source>
        <dbReference type="EMBL" id="MDQ9093966.1"/>
    </source>
</evidence>
<dbReference type="InterPro" id="IPR029063">
    <property type="entry name" value="SAM-dependent_MTases_sf"/>
</dbReference>
<keyword evidence="2" id="KW-1185">Reference proteome</keyword>
<organism evidence="1 2">
    <name type="scientific">Pseudoalteromonas haloplanktis</name>
    <name type="common">Alteromonas haloplanktis</name>
    <dbReference type="NCBI Taxonomy" id="228"/>
    <lineage>
        <taxon>Bacteria</taxon>
        <taxon>Pseudomonadati</taxon>
        <taxon>Pseudomonadota</taxon>
        <taxon>Gammaproteobacteria</taxon>
        <taxon>Alteromonadales</taxon>
        <taxon>Pseudoalteromonadaceae</taxon>
        <taxon>Pseudoalteromonas</taxon>
    </lineage>
</organism>
<evidence type="ECO:0000313" key="2">
    <source>
        <dbReference type="Proteomes" id="UP001226574"/>
    </source>
</evidence>
<dbReference type="Gene3D" id="3.40.50.150">
    <property type="entry name" value="Vaccinia Virus protein VP39"/>
    <property type="match status" value="1"/>
</dbReference>
<dbReference type="InterPro" id="IPR010342">
    <property type="entry name" value="DUF938"/>
</dbReference>
<name>A0ABU1BHL1_PSEHA</name>
<dbReference type="PANTHER" id="PTHR20974">
    <property type="entry name" value="UPF0585 PROTEIN CG18661"/>
    <property type="match status" value="1"/>
</dbReference>
<accession>A0ABU1BHL1</accession>
<protein>
    <submittedName>
        <fullName evidence="1">DUF938 domain-containing protein</fullName>
    </submittedName>
</protein>
<dbReference type="Proteomes" id="UP001226574">
    <property type="component" value="Unassembled WGS sequence"/>
</dbReference>
<reference evidence="1 2" key="1">
    <citation type="submission" date="2023-08" db="EMBL/GenBank/DDBJ databases">
        <title>Pseudoalteromonas haloplanktis LL1 genome.</title>
        <authorList>
            <person name="Wu S."/>
        </authorList>
    </citation>
    <scope>NUCLEOTIDE SEQUENCE [LARGE SCALE GENOMIC DNA]</scope>
    <source>
        <strain evidence="1 2">LL1</strain>
    </source>
</reference>
<dbReference type="SUPFAM" id="SSF53335">
    <property type="entry name" value="S-adenosyl-L-methionine-dependent methyltransferases"/>
    <property type="match status" value="1"/>
</dbReference>